<keyword evidence="3" id="KW-1185">Reference proteome</keyword>
<organism evidence="2 3">
    <name type="scientific">Ceratitis capitata</name>
    <name type="common">Mediterranean fruit fly</name>
    <name type="synonym">Tephritis capitata</name>
    <dbReference type="NCBI Taxonomy" id="7213"/>
    <lineage>
        <taxon>Eukaryota</taxon>
        <taxon>Metazoa</taxon>
        <taxon>Ecdysozoa</taxon>
        <taxon>Arthropoda</taxon>
        <taxon>Hexapoda</taxon>
        <taxon>Insecta</taxon>
        <taxon>Pterygota</taxon>
        <taxon>Neoptera</taxon>
        <taxon>Endopterygota</taxon>
        <taxon>Diptera</taxon>
        <taxon>Brachycera</taxon>
        <taxon>Muscomorpha</taxon>
        <taxon>Tephritoidea</taxon>
        <taxon>Tephritidae</taxon>
        <taxon>Ceratitis</taxon>
        <taxon>Ceratitis</taxon>
    </lineage>
</organism>
<comment type="caution">
    <text evidence="2">The sequence shown here is derived from an EMBL/GenBank/DDBJ whole genome shotgun (WGS) entry which is preliminary data.</text>
</comment>
<gene>
    <name evidence="2" type="ORF">CCAP1982_LOCUS12686</name>
</gene>
<reference evidence="2" key="1">
    <citation type="submission" date="2020-11" db="EMBL/GenBank/DDBJ databases">
        <authorList>
            <person name="Whitehead M."/>
        </authorList>
    </citation>
    <scope>NUCLEOTIDE SEQUENCE</scope>
    <source>
        <strain evidence="2">EGII</strain>
    </source>
</reference>
<feature type="compositionally biased region" description="Low complexity" evidence="1">
    <location>
        <begin position="92"/>
        <end position="104"/>
    </location>
</feature>
<feature type="compositionally biased region" description="Basic and acidic residues" evidence="1">
    <location>
        <begin position="1"/>
        <end position="16"/>
    </location>
</feature>
<feature type="compositionally biased region" description="Polar residues" evidence="1">
    <location>
        <begin position="39"/>
        <end position="51"/>
    </location>
</feature>
<evidence type="ECO:0000313" key="3">
    <source>
        <dbReference type="Proteomes" id="UP000606786"/>
    </source>
</evidence>
<sequence>QDKQKRDEEDNATNDKVDDDDGSGNGDLLLGNEGKSKRITSSPNRQHTASNPGPARSTGVPADTYMEASYVLRERAIFNCFSPAAHDANEPSAAVRATATVSASQRGRAVDK</sequence>
<proteinExistence type="predicted"/>
<accession>A0A811V340</accession>
<feature type="non-terminal residue" evidence="2">
    <location>
        <position position="112"/>
    </location>
</feature>
<feature type="region of interest" description="Disordered" evidence="1">
    <location>
        <begin position="1"/>
        <end position="61"/>
    </location>
</feature>
<evidence type="ECO:0000313" key="2">
    <source>
        <dbReference type="EMBL" id="CAD7004266.1"/>
    </source>
</evidence>
<dbReference type="Proteomes" id="UP000606786">
    <property type="component" value="Unassembled WGS sequence"/>
</dbReference>
<dbReference type="EMBL" id="CAJHJT010000034">
    <property type="protein sequence ID" value="CAD7004266.1"/>
    <property type="molecule type" value="Genomic_DNA"/>
</dbReference>
<dbReference type="AlphaFoldDB" id="A0A811V340"/>
<feature type="region of interest" description="Disordered" evidence="1">
    <location>
        <begin position="87"/>
        <end position="112"/>
    </location>
</feature>
<protein>
    <submittedName>
        <fullName evidence="2">(Mediterranean fruit fly) hypothetical protein</fullName>
    </submittedName>
</protein>
<name>A0A811V340_CERCA</name>
<evidence type="ECO:0000256" key="1">
    <source>
        <dbReference type="SAM" id="MobiDB-lite"/>
    </source>
</evidence>